<accession>A0ABY0QUM1</accession>
<evidence type="ECO:0000313" key="1">
    <source>
        <dbReference type="EMBL" id="SDL93683.1"/>
    </source>
</evidence>
<dbReference type="EMBL" id="FNHD01000009">
    <property type="protein sequence ID" value="SDL93683.1"/>
    <property type="molecule type" value="Genomic_DNA"/>
</dbReference>
<comment type="caution">
    <text evidence="1">The sequence shown here is derived from an EMBL/GenBank/DDBJ whole genome shotgun (WGS) entry which is preliminary data.</text>
</comment>
<sequence length="178" mass="20750">MKIFFLFLTMFFFFNCSEKTPHEIASSDQLEYSFEHILSYNNEDTIFIKSQFPDCGEWGGHEELIKIYRFEKKINLDYEKFKVDCGVRDSSGSIVQTKKISDKIVLSNVQQSALMKYINNLIKFKFLNSAISNSGNFFILNNTKEDLMISHYGNQPMLVSNYNDLMTALKLPKVDTER</sequence>
<proteinExistence type="predicted"/>
<name>A0ABY0QUM1_9FLAO</name>
<evidence type="ECO:0000313" key="2">
    <source>
        <dbReference type="Proteomes" id="UP000199242"/>
    </source>
</evidence>
<protein>
    <submittedName>
        <fullName evidence="1">Uncharacterized protein</fullName>
    </submittedName>
</protein>
<dbReference type="RefSeq" id="WP_089744024.1">
    <property type="nucleotide sequence ID" value="NZ_FNHD01000009.1"/>
</dbReference>
<gene>
    <name evidence="1" type="ORF">SAMN05216273_10924</name>
</gene>
<keyword evidence="2" id="KW-1185">Reference proteome</keyword>
<reference evidence="1 2" key="1">
    <citation type="submission" date="2016-10" db="EMBL/GenBank/DDBJ databases">
        <authorList>
            <person name="Varghese N."/>
            <person name="Submissions S."/>
        </authorList>
    </citation>
    <scope>NUCLEOTIDE SEQUENCE [LARGE SCALE GENOMIC DNA]</scope>
    <source>
        <strain evidence="1 2">CGMCC 1.10941</strain>
    </source>
</reference>
<organism evidence="1 2">
    <name type="scientific">Chryseobacterium taihuense</name>
    <dbReference type="NCBI Taxonomy" id="1141221"/>
    <lineage>
        <taxon>Bacteria</taxon>
        <taxon>Pseudomonadati</taxon>
        <taxon>Bacteroidota</taxon>
        <taxon>Flavobacteriia</taxon>
        <taxon>Flavobacteriales</taxon>
        <taxon>Weeksellaceae</taxon>
        <taxon>Chryseobacterium group</taxon>
        <taxon>Chryseobacterium</taxon>
    </lineage>
</organism>
<dbReference type="Proteomes" id="UP000199242">
    <property type="component" value="Unassembled WGS sequence"/>
</dbReference>